<organism evidence="2 3">
    <name type="scientific">Candidatus Berkelbacteria bacterium RBG_13_40_8</name>
    <dbReference type="NCBI Taxonomy" id="1797467"/>
    <lineage>
        <taxon>Bacteria</taxon>
        <taxon>Candidatus Berkelbacteria</taxon>
    </lineage>
</organism>
<sequence length="147" mass="16331">MIKICPKCNKSVDREHANFCSTCGAKLVSPPKCKKCKEQVLPEDVYCTKCGKKNPNFKGKGEHTIVFVSDDGLEELLLRKGMVFPDGKINRQANGKIMTFSSPKKASEWAEKNGFEGIVMNPDNKISDWEFGDPQSDLPDDAFTLVA</sequence>
<comment type="caution">
    <text evidence="2">The sequence shown here is derived from an EMBL/GenBank/DDBJ whole genome shotgun (WGS) entry which is preliminary data.</text>
</comment>
<gene>
    <name evidence="2" type="ORF">A2V71_03425</name>
</gene>
<proteinExistence type="predicted"/>
<dbReference type="Proteomes" id="UP000178764">
    <property type="component" value="Unassembled WGS sequence"/>
</dbReference>
<dbReference type="EMBL" id="MEZT01000001">
    <property type="protein sequence ID" value="OGD57443.1"/>
    <property type="molecule type" value="Genomic_DNA"/>
</dbReference>
<protein>
    <recommendedName>
        <fullName evidence="1">DZANK-type domain-containing protein</fullName>
    </recommendedName>
</protein>
<feature type="domain" description="DZANK-type" evidence="1">
    <location>
        <begin position="5"/>
        <end position="51"/>
    </location>
</feature>
<evidence type="ECO:0000259" key="1">
    <source>
        <dbReference type="Pfam" id="PF12773"/>
    </source>
</evidence>
<accession>A0A1F5DQN6</accession>
<reference evidence="2 3" key="1">
    <citation type="journal article" date="2016" name="Nat. Commun.">
        <title>Thousands of microbial genomes shed light on interconnected biogeochemical processes in an aquifer system.</title>
        <authorList>
            <person name="Anantharaman K."/>
            <person name="Brown C.T."/>
            <person name="Hug L.A."/>
            <person name="Sharon I."/>
            <person name="Castelle C.J."/>
            <person name="Probst A.J."/>
            <person name="Thomas B.C."/>
            <person name="Singh A."/>
            <person name="Wilkins M.J."/>
            <person name="Karaoz U."/>
            <person name="Brodie E.L."/>
            <person name="Williams K.H."/>
            <person name="Hubbard S.S."/>
            <person name="Banfield J.F."/>
        </authorList>
    </citation>
    <scope>NUCLEOTIDE SEQUENCE [LARGE SCALE GENOMIC DNA]</scope>
</reference>
<dbReference type="AlphaFoldDB" id="A0A1F5DQN6"/>
<dbReference type="InterPro" id="IPR025874">
    <property type="entry name" value="DZR"/>
</dbReference>
<evidence type="ECO:0000313" key="2">
    <source>
        <dbReference type="EMBL" id="OGD57443.1"/>
    </source>
</evidence>
<name>A0A1F5DQN6_9BACT</name>
<dbReference type="Pfam" id="PF12773">
    <property type="entry name" value="DZR"/>
    <property type="match status" value="1"/>
</dbReference>
<evidence type="ECO:0000313" key="3">
    <source>
        <dbReference type="Proteomes" id="UP000178764"/>
    </source>
</evidence>